<dbReference type="Proteomes" id="UP000509367">
    <property type="component" value="Chromosome"/>
</dbReference>
<evidence type="ECO:0000313" key="1">
    <source>
        <dbReference type="EMBL" id="QKV18734.1"/>
    </source>
</evidence>
<sequence>MDIRSAPDGKVIALRRDEADWPAIKMIAALALTETGRFSETDIAAALSVPPQVVRSMVEAGRGEPR</sequence>
<keyword evidence="2" id="KW-1185">Reference proteome</keyword>
<dbReference type="EMBL" id="CP054836">
    <property type="protein sequence ID" value="QKV18734.1"/>
    <property type="molecule type" value="Genomic_DNA"/>
</dbReference>
<organism evidence="1 2">
    <name type="scientific">Oricola thermophila</name>
    <dbReference type="NCBI Taxonomy" id="2742145"/>
    <lineage>
        <taxon>Bacteria</taxon>
        <taxon>Pseudomonadati</taxon>
        <taxon>Pseudomonadota</taxon>
        <taxon>Alphaproteobacteria</taxon>
        <taxon>Hyphomicrobiales</taxon>
        <taxon>Ahrensiaceae</taxon>
        <taxon>Oricola</taxon>
    </lineage>
</organism>
<proteinExistence type="predicted"/>
<evidence type="ECO:0000313" key="2">
    <source>
        <dbReference type="Proteomes" id="UP000509367"/>
    </source>
</evidence>
<dbReference type="KEGG" id="orm:HTY61_09875"/>
<name>A0A6N1VCY8_9HYPH</name>
<gene>
    <name evidence="1" type="ORF">HTY61_09875</name>
</gene>
<protein>
    <submittedName>
        <fullName evidence="1">Uncharacterized protein</fullName>
    </submittedName>
</protein>
<dbReference type="RefSeq" id="WP_175276627.1">
    <property type="nucleotide sequence ID" value="NZ_CP054836.1"/>
</dbReference>
<dbReference type="AlphaFoldDB" id="A0A6N1VCY8"/>
<reference evidence="1 2" key="1">
    <citation type="submission" date="2020-06" db="EMBL/GenBank/DDBJ databases">
        <title>Oricola thermophila sp. nov. isolated from a tidal sediments.</title>
        <authorList>
            <person name="Kwon K.K."/>
            <person name="Yang S.-H."/>
            <person name="Park M.-J."/>
        </authorList>
    </citation>
    <scope>NUCLEOTIDE SEQUENCE [LARGE SCALE GENOMIC DNA]</scope>
    <source>
        <strain evidence="1 2">MEBiC13590</strain>
    </source>
</reference>
<accession>A0A6N1VCY8</accession>